<evidence type="ECO:0000259" key="1">
    <source>
        <dbReference type="Pfam" id="PF01844"/>
    </source>
</evidence>
<dbReference type="InterPro" id="IPR002711">
    <property type="entry name" value="HNH"/>
</dbReference>
<comment type="caution">
    <text evidence="2">The sequence shown here is derived from an EMBL/GenBank/DDBJ whole genome shotgun (WGS) entry which is preliminary data.</text>
</comment>
<dbReference type="Pfam" id="PF01844">
    <property type="entry name" value="HNH"/>
    <property type="match status" value="1"/>
</dbReference>
<dbReference type="InterPro" id="IPR003615">
    <property type="entry name" value="HNH_nuc"/>
</dbReference>
<accession>A0ABS5KRY6</accession>
<gene>
    <name evidence="2" type="ORF">KGQ19_18255</name>
</gene>
<keyword evidence="2" id="KW-0378">Hydrolase</keyword>
<keyword evidence="2" id="KW-0540">Nuclease</keyword>
<keyword evidence="2" id="KW-0255">Endonuclease</keyword>
<evidence type="ECO:0000313" key="2">
    <source>
        <dbReference type="EMBL" id="MBS2548812.1"/>
    </source>
</evidence>
<evidence type="ECO:0000313" key="3">
    <source>
        <dbReference type="Proteomes" id="UP000730482"/>
    </source>
</evidence>
<proteinExistence type="predicted"/>
<dbReference type="EMBL" id="JAAFYZ010000056">
    <property type="protein sequence ID" value="MBS2548812.1"/>
    <property type="molecule type" value="Genomic_DNA"/>
</dbReference>
<feature type="domain" description="HNH" evidence="1">
    <location>
        <begin position="4"/>
        <end position="42"/>
    </location>
</feature>
<keyword evidence="3" id="KW-1185">Reference proteome</keyword>
<sequence>MRKAHRAEVLTVDHIIPRAAGGSDERSNLQVLCRVCNSAKHTHVDMA</sequence>
<protein>
    <submittedName>
        <fullName evidence="2">HNH endonuclease</fullName>
    </submittedName>
</protein>
<name>A0ABS5KRY6_9ACTN</name>
<dbReference type="Proteomes" id="UP000730482">
    <property type="component" value="Unassembled WGS sequence"/>
</dbReference>
<dbReference type="CDD" id="cd00085">
    <property type="entry name" value="HNHc"/>
    <property type="match status" value="1"/>
</dbReference>
<dbReference type="Gene3D" id="1.10.30.50">
    <property type="match status" value="1"/>
</dbReference>
<dbReference type="GO" id="GO:0004519">
    <property type="term" value="F:endonuclease activity"/>
    <property type="evidence" value="ECO:0007669"/>
    <property type="project" value="UniProtKB-KW"/>
</dbReference>
<reference evidence="2 3" key="1">
    <citation type="submission" date="2020-02" db="EMBL/GenBank/DDBJ databases">
        <title>Acidophilic actinobacteria isolated from forest soil.</title>
        <authorList>
            <person name="Golinska P."/>
        </authorList>
    </citation>
    <scope>NUCLEOTIDE SEQUENCE [LARGE SCALE GENOMIC DNA]</scope>
    <source>
        <strain evidence="2 3">NL8</strain>
    </source>
</reference>
<organism evidence="2 3">
    <name type="scientific">Catenulispora pinistramenti</name>
    <dbReference type="NCBI Taxonomy" id="2705254"/>
    <lineage>
        <taxon>Bacteria</taxon>
        <taxon>Bacillati</taxon>
        <taxon>Actinomycetota</taxon>
        <taxon>Actinomycetes</taxon>
        <taxon>Catenulisporales</taxon>
        <taxon>Catenulisporaceae</taxon>
        <taxon>Catenulispora</taxon>
    </lineage>
</organism>